<feature type="compositionally biased region" description="Low complexity" evidence="1">
    <location>
        <begin position="51"/>
        <end position="64"/>
    </location>
</feature>
<dbReference type="OrthoDB" id="69638at2759"/>
<evidence type="ECO:0000313" key="3">
    <source>
        <dbReference type="Proteomes" id="UP000243217"/>
    </source>
</evidence>
<name>A0A1V9Z2W3_9STRA</name>
<feature type="compositionally biased region" description="Polar residues" evidence="1">
    <location>
        <begin position="72"/>
        <end position="86"/>
    </location>
</feature>
<gene>
    <name evidence="2" type="ORF">THRCLA_22390</name>
</gene>
<feature type="region of interest" description="Disordered" evidence="1">
    <location>
        <begin position="599"/>
        <end position="620"/>
    </location>
</feature>
<evidence type="ECO:0000313" key="2">
    <source>
        <dbReference type="EMBL" id="OQR92346.1"/>
    </source>
</evidence>
<sequence length="627" mass="69809">MQDHLVTGARTAIGIKAQQLSPRLNYALKNTQGGVKGNTISLIKQSEANRRAISQSRRSSLAASRQRRLSSTTPISQRANGITAPQPQYGGISPRSRKASARAASNLPTKWKSGDDVLVRESDSSLDFLQGTVHCSSGFKRYTIILDDASVMVDVSEDSIYPLSSIADTTKLPKESQIQPAQETIVQEIQNPVVNEPQLLVAKLQSEPSNIPSWNNSSYVSALSSDIDQTGQYVTKTRIVQGMLIQRLVAIPVLKPEPVVLSEPIFAVIVGNVEFTIHERVIVPDSTVPGVIVEIVSTRIVVVEFDDDIPVPGFNSDLSDDQLPRISLFRVGDWVLVTHPSGKRLEKGRIASIEDLYCDVEFSEGDIVRQIPLSFVQATGSTNKPGCFHLLDYVLVSNPRFERYCTAQITFVNATTNPPTYNVVFDYGEAMTGVSHNYVTTLDDPKVLTPDRKLTNVWDSVLGWEAIDVTWFECHGNIALHRMICMHKRPRQTLQVGDPVYARYHDSDKYFLAVIEELTEKGIAKVVFASTQIVEELSIDKMFSVAPSKPRPFTAPIVTPQRYTLAQRSSQSKLRAPMKPKQEQKPSILQRLRSFFVSRQPAHTRTNPQRTKNTGTRRSSIIKLWAK</sequence>
<accession>A0A1V9Z2W3</accession>
<feature type="compositionally biased region" description="Polar residues" evidence="1">
    <location>
        <begin position="601"/>
        <end position="619"/>
    </location>
</feature>
<proteinExistence type="predicted"/>
<keyword evidence="3" id="KW-1185">Reference proteome</keyword>
<organism evidence="2 3">
    <name type="scientific">Thraustotheca clavata</name>
    <dbReference type="NCBI Taxonomy" id="74557"/>
    <lineage>
        <taxon>Eukaryota</taxon>
        <taxon>Sar</taxon>
        <taxon>Stramenopiles</taxon>
        <taxon>Oomycota</taxon>
        <taxon>Saprolegniomycetes</taxon>
        <taxon>Saprolegniales</taxon>
        <taxon>Achlyaceae</taxon>
        <taxon>Thraustotheca</taxon>
    </lineage>
</organism>
<dbReference type="Proteomes" id="UP000243217">
    <property type="component" value="Unassembled WGS sequence"/>
</dbReference>
<comment type="caution">
    <text evidence="2">The sequence shown here is derived from an EMBL/GenBank/DDBJ whole genome shotgun (WGS) entry which is preliminary data.</text>
</comment>
<feature type="region of interest" description="Disordered" evidence="1">
    <location>
        <begin position="566"/>
        <end position="586"/>
    </location>
</feature>
<feature type="region of interest" description="Disordered" evidence="1">
    <location>
        <begin position="49"/>
        <end position="107"/>
    </location>
</feature>
<reference evidence="2 3" key="1">
    <citation type="journal article" date="2014" name="Genome Biol. Evol.">
        <title>The secreted proteins of Achlya hypogyna and Thraustotheca clavata identify the ancestral oomycete secretome and reveal gene acquisitions by horizontal gene transfer.</title>
        <authorList>
            <person name="Misner I."/>
            <person name="Blouin N."/>
            <person name="Leonard G."/>
            <person name="Richards T.A."/>
            <person name="Lane C.E."/>
        </authorList>
    </citation>
    <scope>NUCLEOTIDE SEQUENCE [LARGE SCALE GENOMIC DNA]</scope>
    <source>
        <strain evidence="2 3">ATCC 34112</strain>
    </source>
</reference>
<evidence type="ECO:0000256" key="1">
    <source>
        <dbReference type="SAM" id="MobiDB-lite"/>
    </source>
</evidence>
<dbReference type="EMBL" id="JNBS01002336">
    <property type="protein sequence ID" value="OQR92346.1"/>
    <property type="molecule type" value="Genomic_DNA"/>
</dbReference>
<dbReference type="AlphaFoldDB" id="A0A1V9Z2W3"/>
<protein>
    <submittedName>
        <fullName evidence="2">Uncharacterized protein</fullName>
    </submittedName>
</protein>